<organism evidence="2 3">
    <name type="scientific">Phytophthora nicotianae P1569</name>
    <dbReference type="NCBI Taxonomy" id="1317065"/>
    <lineage>
        <taxon>Eukaryota</taxon>
        <taxon>Sar</taxon>
        <taxon>Stramenopiles</taxon>
        <taxon>Oomycota</taxon>
        <taxon>Peronosporomycetes</taxon>
        <taxon>Peronosporales</taxon>
        <taxon>Peronosporaceae</taxon>
        <taxon>Phytophthora</taxon>
    </lineage>
</organism>
<sequence>METISDEAFLKEVECFLDSCGSPLDSVMDTTTECSTNDSSPDLRLAVKPPPPQSNHTSTKRTADILSVRDIERAKDRKRRKQYRERRRLEREMLERQVKDLSHKYWRIQQTRQANYSLSATAWRTIAEQQLEALQIAELEQQRLKLAVESRSRLIQEMHQRLGTEETLSKVLNFDRHRRVQIGTSDVDILETYLREIDTVYAQTDHAFQTLRNDSKSLSKWVFDAATGFSTFADRRDIAFDFKLASQVLWQLAHTLARKEYYMLYEHQDGVSNTIAFKLRITRRLDCGRSVSMIQSMVGRRYSEEDRLVVVWKSFTEGEGLFCGMHSDETGWSIAQPSGILDGVGTSLAICMRHKPMHFSNTDNELGKEQFSRLLHTMGSEDFVEITSSLENHLANQVVC</sequence>
<evidence type="ECO:0000313" key="3">
    <source>
        <dbReference type="Proteomes" id="UP000018721"/>
    </source>
</evidence>
<evidence type="ECO:0000256" key="1">
    <source>
        <dbReference type="SAM" id="MobiDB-lite"/>
    </source>
</evidence>
<dbReference type="Proteomes" id="UP000018721">
    <property type="component" value="Unassembled WGS sequence"/>
</dbReference>
<dbReference type="HOGENOM" id="CLU_027764_3_0_1"/>
<evidence type="ECO:0000313" key="2">
    <source>
        <dbReference type="EMBL" id="ETI41370.1"/>
    </source>
</evidence>
<name>V9EQ57_PHYNI</name>
<comment type="caution">
    <text evidence="2">The sequence shown here is derived from an EMBL/GenBank/DDBJ whole genome shotgun (WGS) entry which is preliminary data.</text>
</comment>
<dbReference type="EMBL" id="ANIZ01002316">
    <property type="protein sequence ID" value="ETI41370.1"/>
    <property type="molecule type" value="Genomic_DNA"/>
</dbReference>
<dbReference type="AlphaFoldDB" id="V9EQ57"/>
<feature type="region of interest" description="Disordered" evidence="1">
    <location>
        <begin position="31"/>
        <end position="62"/>
    </location>
</feature>
<proteinExistence type="predicted"/>
<dbReference type="OrthoDB" id="129250at2759"/>
<gene>
    <name evidence="2" type="ORF">F443_13393</name>
</gene>
<reference evidence="2 3" key="1">
    <citation type="submission" date="2013-11" db="EMBL/GenBank/DDBJ databases">
        <title>The Genome Sequence of Phytophthora parasitica P1569.</title>
        <authorList>
            <consortium name="The Broad Institute Genomics Platform"/>
            <person name="Russ C."/>
            <person name="Tyler B."/>
            <person name="Panabieres F."/>
            <person name="Shan W."/>
            <person name="Tripathy S."/>
            <person name="Grunwald N."/>
            <person name="Machado M."/>
            <person name="Johnson C.S."/>
            <person name="Arredondo F."/>
            <person name="Hong C."/>
            <person name="Coffey M."/>
            <person name="Young S.K."/>
            <person name="Zeng Q."/>
            <person name="Gargeya S."/>
            <person name="Fitzgerald M."/>
            <person name="Abouelleil A."/>
            <person name="Alvarado L."/>
            <person name="Chapman S.B."/>
            <person name="Gainer-Dewar J."/>
            <person name="Goldberg J."/>
            <person name="Griggs A."/>
            <person name="Gujja S."/>
            <person name="Hansen M."/>
            <person name="Howarth C."/>
            <person name="Imamovic A."/>
            <person name="Ireland A."/>
            <person name="Larimer J."/>
            <person name="McCowan C."/>
            <person name="Murphy C."/>
            <person name="Pearson M."/>
            <person name="Poon T.W."/>
            <person name="Priest M."/>
            <person name="Roberts A."/>
            <person name="Saif S."/>
            <person name="Shea T."/>
            <person name="Sykes S."/>
            <person name="Wortman J."/>
            <person name="Nusbaum C."/>
            <person name="Birren B."/>
        </authorList>
    </citation>
    <scope>NUCLEOTIDE SEQUENCE [LARGE SCALE GENOMIC DNA]</scope>
    <source>
        <strain evidence="2 3">P1569</strain>
    </source>
</reference>
<keyword evidence="3" id="KW-1185">Reference proteome</keyword>
<protein>
    <submittedName>
        <fullName evidence="2">Uncharacterized protein</fullName>
    </submittedName>
</protein>
<feature type="compositionally biased region" description="Polar residues" evidence="1">
    <location>
        <begin position="31"/>
        <end position="40"/>
    </location>
</feature>
<accession>V9EQ57</accession>